<dbReference type="EMBL" id="JACTNZ010000004">
    <property type="protein sequence ID" value="KAG5552831.1"/>
    <property type="molecule type" value="Genomic_DNA"/>
</dbReference>
<comment type="caution">
    <text evidence="2">The sequence shown here is derived from an EMBL/GenBank/DDBJ whole genome shotgun (WGS) entry which is preliminary data.</text>
</comment>
<evidence type="ECO:0000256" key="1">
    <source>
        <dbReference type="SAM" id="MobiDB-lite"/>
    </source>
</evidence>
<name>A0AAV6KJS6_9ERIC</name>
<evidence type="ECO:0000313" key="3">
    <source>
        <dbReference type="Proteomes" id="UP000823749"/>
    </source>
</evidence>
<organism evidence="2 3">
    <name type="scientific">Rhododendron griersonianum</name>
    <dbReference type="NCBI Taxonomy" id="479676"/>
    <lineage>
        <taxon>Eukaryota</taxon>
        <taxon>Viridiplantae</taxon>
        <taxon>Streptophyta</taxon>
        <taxon>Embryophyta</taxon>
        <taxon>Tracheophyta</taxon>
        <taxon>Spermatophyta</taxon>
        <taxon>Magnoliopsida</taxon>
        <taxon>eudicotyledons</taxon>
        <taxon>Gunneridae</taxon>
        <taxon>Pentapetalae</taxon>
        <taxon>asterids</taxon>
        <taxon>Ericales</taxon>
        <taxon>Ericaceae</taxon>
        <taxon>Ericoideae</taxon>
        <taxon>Rhodoreae</taxon>
        <taxon>Rhododendron</taxon>
    </lineage>
</organism>
<sequence>MRHHKPSQQRMTCGKHTSRQIQRLLNSVTKALTNFEELDELLSSSLANGAFSRPCTLPPPTRDEEVVMYGKGKPIKREDSVSMGSKGKRKSDGSGGSTAKATKFERRDEAYEKFAFSQQMKGEYYQLKAQKQSAQNNLEMKECHAFLKSIKHIIDEDKYLNAYSHLVNQPR</sequence>
<gene>
    <name evidence="2" type="ORF">RHGRI_010813</name>
</gene>
<evidence type="ECO:0000313" key="2">
    <source>
        <dbReference type="EMBL" id="KAG5552831.1"/>
    </source>
</evidence>
<dbReference type="AlphaFoldDB" id="A0AAV6KJS6"/>
<keyword evidence="3" id="KW-1185">Reference proteome</keyword>
<accession>A0AAV6KJS6</accession>
<evidence type="ECO:0008006" key="4">
    <source>
        <dbReference type="Google" id="ProtNLM"/>
    </source>
</evidence>
<dbReference type="Proteomes" id="UP000823749">
    <property type="component" value="Chromosome 4"/>
</dbReference>
<proteinExistence type="predicted"/>
<feature type="region of interest" description="Disordered" evidence="1">
    <location>
        <begin position="53"/>
        <end position="104"/>
    </location>
</feature>
<protein>
    <recommendedName>
        <fullName evidence="4">No apical meristem-associated C-terminal domain-containing protein</fullName>
    </recommendedName>
</protein>
<reference evidence="2" key="1">
    <citation type="submission" date="2020-08" db="EMBL/GenBank/DDBJ databases">
        <title>Plant Genome Project.</title>
        <authorList>
            <person name="Zhang R.-G."/>
        </authorList>
    </citation>
    <scope>NUCLEOTIDE SEQUENCE</scope>
    <source>
        <strain evidence="2">WSP0</strain>
        <tissue evidence="2">Leaf</tissue>
    </source>
</reference>